<sequence length="93" mass="10598">MRRTQHIENLVEPLRTDDVAHTDVIELAGRDLHCHVTVRYLQDQVLNLFTFDGPYDDVFNPSCTVMWIDNGVANFKVQCSLPLSSVTSLTRAH</sequence>
<accession>A0ABP7NNP9</accession>
<organism evidence="1 2">
    <name type="scientific">Gordonia caeni</name>
    <dbReference type="NCBI Taxonomy" id="1007097"/>
    <lineage>
        <taxon>Bacteria</taxon>
        <taxon>Bacillati</taxon>
        <taxon>Actinomycetota</taxon>
        <taxon>Actinomycetes</taxon>
        <taxon>Mycobacteriales</taxon>
        <taxon>Gordoniaceae</taxon>
        <taxon>Gordonia</taxon>
    </lineage>
</organism>
<dbReference type="Proteomes" id="UP001418444">
    <property type="component" value="Unassembled WGS sequence"/>
</dbReference>
<name>A0ABP7NNP9_9ACTN</name>
<keyword evidence="2" id="KW-1185">Reference proteome</keyword>
<proteinExistence type="predicted"/>
<comment type="caution">
    <text evidence="1">The sequence shown here is derived from an EMBL/GenBank/DDBJ whole genome shotgun (WGS) entry which is preliminary data.</text>
</comment>
<protein>
    <submittedName>
        <fullName evidence="1">Uncharacterized protein</fullName>
    </submittedName>
</protein>
<dbReference type="EMBL" id="BAAAZW010000002">
    <property type="protein sequence ID" value="GAA3950959.1"/>
    <property type="molecule type" value="Genomic_DNA"/>
</dbReference>
<reference evidence="2" key="1">
    <citation type="journal article" date="2019" name="Int. J. Syst. Evol. Microbiol.">
        <title>The Global Catalogue of Microorganisms (GCM) 10K type strain sequencing project: providing services to taxonomists for standard genome sequencing and annotation.</title>
        <authorList>
            <consortium name="The Broad Institute Genomics Platform"/>
            <consortium name="The Broad Institute Genome Sequencing Center for Infectious Disease"/>
            <person name="Wu L."/>
            <person name="Ma J."/>
        </authorList>
    </citation>
    <scope>NUCLEOTIDE SEQUENCE [LARGE SCALE GENOMIC DNA]</scope>
    <source>
        <strain evidence="2">JCM 16923</strain>
    </source>
</reference>
<evidence type="ECO:0000313" key="2">
    <source>
        <dbReference type="Proteomes" id="UP001418444"/>
    </source>
</evidence>
<gene>
    <name evidence="1" type="ORF">GCM10022231_05820</name>
</gene>
<evidence type="ECO:0000313" key="1">
    <source>
        <dbReference type="EMBL" id="GAA3950959.1"/>
    </source>
</evidence>